<evidence type="ECO:0008006" key="4">
    <source>
        <dbReference type="Google" id="ProtNLM"/>
    </source>
</evidence>
<comment type="caution">
    <text evidence="2">The sequence shown here is derived from an EMBL/GenBank/DDBJ whole genome shotgun (WGS) entry which is preliminary data.</text>
</comment>
<sequence length="409" mass="46065">MKIKIFIALLCVSNVVFAQDARTEQWQADLITYQQELEKRHIDLFHQMDKTAFANELNTLRDSIEQLSDWEIAVSLMRLTRKIGDGHTAVSLTNWESHSFPITVNKFGDKWRLVKAPKAHSDMLGASLETIDGMNIAEIERKLSTVAQYVENTHSETVRIGNYLPIGELLYALQITESPDRAVFGLRTDEGKTARLALTTLSKEASVQDKYNHLTVKTAAIKKPLDNKFDYLWYSIIAGKNATYIRFDSYPPFEEMVSFAEQLLVFVDENQTRQLVIDLRNNGGGDLYVGLVLANALNLIDNVDWKDGVYVLTSAVTFSAGASNAALFRQLLNAKIVGTPTGSNPTGYQDMGDFILPNSNLRITYSKRLFRLQETATNGLLPDLYLEQNWADFAIGKDNVLDNVIEMLH</sequence>
<gene>
    <name evidence="2" type="ORF">GTW09_06975</name>
</gene>
<dbReference type="Proteomes" id="UP000478837">
    <property type="component" value="Unassembled WGS sequence"/>
</dbReference>
<evidence type="ECO:0000256" key="1">
    <source>
        <dbReference type="SAM" id="SignalP"/>
    </source>
</evidence>
<protein>
    <recommendedName>
        <fullName evidence="4">Tail specific protease domain-containing protein</fullName>
    </recommendedName>
</protein>
<dbReference type="AlphaFoldDB" id="A0A6L9MT78"/>
<evidence type="ECO:0000313" key="2">
    <source>
        <dbReference type="EMBL" id="NDW21257.1"/>
    </source>
</evidence>
<feature type="chain" id="PRO_5027028216" description="Tail specific protease domain-containing protein" evidence="1">
    <location>
        <begin position="19"/>
        <end position="409"/>
    </location>
</feature>
<name>A0A6L9MT78_9ALTE</name>
<organism evidence="2 3">
    <name type="scientific">Alteromonas hispanica</name>
    <dbReference type="NCBI Taxonomy" id="315421"/>
    <lineage>
        <taxon>Bacteria</taxon>
        <taxon>Pseudomonadati</taxon>
        <taxon>Pseudomonadota</taxon>
        <taxon>Gammaproteobacteria</taxon>
        <taxon>Alteromonadales</taxon>
        <taxon>Alteromonadaceae</taxon>
        <taxon>Alteromonas/Salinimonas group</taxon>
        <taxon>Alteromonas</taxon>
    </lineage>
</organism>
<reference evidence="2 3" key="1">
    <citation type="submission" date="2020-01" db="EMBL/GenBank/DDBJ databases">
        <title>Genomes of bacteria type strains.</title>
        <authorList>
            <person name="Chen J."/>
            <person name="Zhu S."/>
            <person name="Yang J."/>
        </authorList>
    </citation>
    <scope>NUCLEOTIDE SEQUENCE [LARGE SCALE GENOMIC DNA]</scope>
    <source>
        <strain evidence="2 3">LMG 22958</strain>
    </source>
</reference>
<dbReference type="EMBL" id="JAAAWP010000003">
    <property type="protein sequence ID" value="NDW21257.1"/>
    <property type="molecule type" value="Genomic_DNA"/>
</dbReference>
<feature type="signal peptide" evidence="1">
    <location>
        <begin position="1"/>
        <end position="18"/>
    </location>
</feature>
<keyword evidence="3" id="KW-1185">Reference proteome</keyword>
<proteinExistence type="predicted"/>
<dbReference type="RefSeq" id="WP_163111160.1">
    <property type="nucleotide sequence ID" value="NZ_JAAAWP010000003.1"/>
</dbReference>
<keyword evidence="1" id="KW-0732">Signal</keyword>
<dbReference type="SUPFAM" id="SSF52096">
    <property type="entry name" value="ClpP/crotonase"/>
    <property type="match status" value="1"/>
</dbReference>
<dbReference type="InterPro" id="IPR029045">
    <property type="entry name" value="ClpP/crotonase-like_dom_sf"/>
</dbReference>
<accession>A0A6L9MT78</accession>
<evidence type="ECO:0000313" key="3">
    <source>
        <dbReference type="Proteomes" id="UP000478837"/>
    </source>
</evidence>
<dbReference type="Gene3D" id="3.90.226.10">
    <property type="entry name" value="2-enoyl-CoA Hydratase, Chain A, domain 1"/>
    <property type="match status" value="2"/>
</dbReference>